<dbReference type="PANTHER" id="PTHR43333:SF1">
    <property type="entry name" value="D-ISOMER SPECIFIC 2-HYDROXYACID DEHYDROGENASE NAD-BINDING DOMAIN-CONTAINING PROTEIN"/>
    <property type="match status" value="1"/>
</dbReference>
<dbReference type="SUPFAM" id="SSF52283">
    <property type="entry name" value="Formate/glycerate dehydrogenase catalytic domain-like"/>
    <property type="match status" value="1"/>
</dbReference>
<evidence type="ECO:0000256" key="2">
    <source>
        <dbReference type="ARBA" id="ARBA00023002"/>
    </source>
</evidence>
<dbReference type="Proteomes" id="UP001500416">
    <property type="component" value="Unassembled WGS sequence"/>
</dbReference>
<protein>
    <recommendedName>
        <fullName evidence="10">D-isomer specific 2-hydroxyacid dehydrogenase NAD-binding domain-containing protein</fullName>
    </recommendedName>
</protein>
<evidence type="ECO:0000313" key="8">
    <source>
        <dbReference type="EMBL" id="GAA0231457.1"/>
    </source>
</evidence>
<dbReference type="InterPro" id="IPR036291">
    <property type="entry name" value="NAD(P)-bd_dom_sf"/>
</dbReference>
<dbReference type="InterPro" id="IPR006140">
    <property type="entry name" value="D-isomer_DH_NAD-bd"/>
</dbReference>
<evidence type="ECO:0000256" key="1">
    <source>
        <dbReference type="ARBA" id="ARBA00005854"/>
    </source>
</evidence>
<keyword evidence="2 4" id="KW-0560">Oxidoreductase</keyword>
<proteinExistence type="inferred from homology"/>
<feature type="compositionally biased region" description="Low complexity" evidence="5">
    <location>
        <begin position="161"/>
        <end position="198"/>
    </location>
</feature>
<dbReference type="InterPro" id="IPR006139">
    <property type="entry name" value="D-isomer_2_OHA_DH_cat_dom"/>
</dbReference>
<gene>
    <name evidence="8" type="ORF">GCM10010492_32570</name>
</gene>
<dbReference type="Gene3D" id="3.40.50.720">
    <property type="entry name" value="NAD(P)-binding Rossmann-like Domain"/>
    <property type="match status" value="3"/>
</dbReference>
<organism evidence="8 9">
    <name type="scientific">Saccharothrix mutabilis subsp. mutabilis</name>
    <dbReference type="NCBI Taxonomy" id="66855"/>
    <lineage>
        <taxon>Bacteria</taxon>
        <taxon>Bacillati</taxon>
        <taxon>Actinomycetota</taxon>
        <taxon>Actinomycetes</taxon>
        <taxon>Pseudonocardiales</taxon>
        <taxon>Pseudonocardiaceae</taxon>
        <taxon>Saccharothrix</taxon>
    </lineage>
</organism>
<reference evidence="9" key="1">
    <citation type="journal article" date="2019" name="Int. J. Syst. Evol. Microbiol.">
        <title>The Global Catalogue of Microorganisms (GCM) 10K type strain sequencing project: providing services to taxonomists for standard genome sequencing and annotation.</title>
        <authorList>
            <consortium name="The Broad Institute Genomics Platform"/>
            <consortium name="The Broad Institute Genome Sequencing Center for Infectious Disease"/>
            <person name="Wu L."/>
            <person name="Ma J."/>
        </authorList>
    </citation>
    <scope>NUCLEOTIDE SEQUENCE [LARGE SCALE GENOMIC DNA]</scope>
    <source>
        <strain evidence="9">JCM 3380</strain>
    </source>
</reference>
<dbReference type="PANTHER" id="PTHR43333">
    <property type="entry name" value="2-HACID_DH_C DOMAIN-CONTAINING PROTEIN"/>
    <property type="match status" value="1"/>
</dbReference>
<evidence type="ECO:0000256" key="3">
    <source>
        <dbReference type="ARBA" id="ARBA00023027"/>
    </source>
</evidence>
<dbReference type="Pfam" id="PF00389">
    <property type="entry name" value="2-Hacid_dh"/>
    <property type="match status" value="1"/>
</dbReference>
<comment type="similarity">
    <text evidence="1 4">Belongs to the D-isomer specific 2-hydroxyacid dehydrogenase family.</text>
</comment>
<keyword evidence="3" id="KW-0520">NAD</keyword>
<keyword evidence="9" id="KW-1185">Reference proteome</keyword>
<comment type="caution">
    <text evidence="8">The sequence shown here is derived from an EMBL/GenBank/DDBJ whole genome shotgun (WGS) entry which is preliminary data.</text>
</comment>
<feature type="domain" description="D-isomer specific 2-hydroxyacid dehydrogenase catalytic" evidence="6">
    <location>
        <begin position="17"/>
        <end position="397"/>
    </location>
</feature>
<evidence type="ECO:0000256" key="5">
    <source>
        <dbReference type="SAM" id="MobiDB-lite"/>
    </source>
</evidence>
<evidence type="ECO:0008006" key="10">
    <source>
        <dbReference type="Google" id="ProtNLM"/>
    </source>
</evidence>
<feature type="region of interest" description="Disordered" evidence="5">
    <location>
        <begin position="136"/>
        <end position="204"/>
    </location>
</feature>
<dbReference type="EMBL" id="BAAABU010000006">
    <property type="protein sequence ID" value="GAA0231457.1"/>
    <property type="molecule type" value="Genomic_DNA"/>
</dbReference>
<dbReference type="SUPFAM" id="SSF51735">
    <property type="entry name" value="NAD(P)-binding Rossmann-fold domains"/>
    <property type="match status" value="1"/>
</dbReference>
<evidence type="ECO:0000256" key="4">
    <source>
        <dbReference type="RuleBase" id="RU003719"/>
    </source>
</evidence>
<dbReference type="Pfam" id="PF02826">
    <property type="entry name" value="2-Hacid_dh_C"/>
    <property type="match status" value="1"/>
</dbReference>
<evidence type="ECO:0000313" key="9">
    <source>
        <dbReference type="Proteomes" id="UP001500416"/>
    </source>
</evidence>
<evidence type="ECO:0000259" key="7">
    <source>
        <dbReference type="Pfam" id="PF02826"/>
    </source>
</evidence>
<evidence type="ECO:0000259" key="6">
    <source>
        <dbReference type="Pfam" id="PF00389"/>
    </source>
</evidence>
<name>A0ABP3DJ15_9PSEU</name>
<sequence length="402" mass="41358">MVTWDRPEVLVAHSKMWPELVPRIAAEIEVRQSDTIADLDPAARAGVEVLVGYQFPPGCLDLLPNLRWLHLTGTGTDHLAAAGLRPGTLVTNAARVPVEAVAEYAVAGLFMLLKDLAQLTENFSVVGTGANHALRGNADPGEVTSWAAGTTGQAGGDDTAGEAGLAAGTTGHAGTTGQAGDTAANGSRAAGTTSETGGAAPGGGAARAIGARPAWYTGRAVMLDGATVLVLGGGRIGRAVVRRLSALGARCIAVTRSGRTPVPLAVKTVGVSQVLDVAAEVDHVVGCLPATDQPLVDKAVLAALPTHAAFVNVGRASTVDEEALYEALRSQQIRGAFLDVHHVEPLPDDDPAWTVPNLVISPHRAFAFPGEPAEVARTFLDNLADLRAGRTPRDAVNLGEEQ</sequence>
<feature type="domain" description="D-isomer specific 2-hydroxyacid dehydrogenase NAD-binding" evidence="7">
    <location>
        <begin position="221"/>
        <end position="365"/>
    </location>
</feature>
<accession>A0ABP3DJ15</accession>